<organism evidence="1">
    <name type="scientific">Pithovirus LCPAC401</name>
    <dbReference type="NCBI Taxonomy" id="2506595"/>
    <lineage>
        <taxon>Viruses</taxon>
        <taxon>Pithoviruses</taxon>
    </lineage>
</organism>
<protein>
    <submittedName>
        <fullName evidence="1">Ankyrin repeat protein</fullName>
    </submittedName>
</protein>
<evidence type="ECO:0000313" key="1">
    <source>
        <dbReference type="EMBL" id="QBK92504.1"/>
    </source>
</evidence>
<name>A0A481Z9E0_9VIRU</name>
<proteinExistence type="predicted"/>
<reference evidence="1" key="1">
    <citation type="journal article" date="2019" name="MBio">
        <title>Virus Genomes from Deep Sea Sediments Expand the Ocean Megavirome and Support Independent Origins of Viral Gigantism.</title>
        <authorList>
            <person name="Backstrom D."/>
            <person name="Yutin N."/>
            <person name="Jorgensen S.L."/>
            <person name="Dharamshi J."/>
            <person name="Homa F."/>
            <person name="Zaremba-Niedwiedzka K."/>
            <person name="Spang A."/>
            <person name="Wolf Y.I."/>
            <person name="Koonin E.V."/>
            <person name="Ettema T.J."/>
        </authorList>
    </citation>
    <scope>NUCLEOTIDE SEQUENCE</scope>
</reference>
<accession>A0A481Z9E0</accession>
<dbReference type="EMBL" id="MK500578">
    <property type="protein sequence ID" value="QBK92504.1"/>
    <property type="molecule type" value="Genomic_DNA"/>
</dbReference>
<sequence length="205" mass="24170">MDELFNAADNGDFKLFKQLESEIEEKDINWGECYEWAFQGGNFDIVKYCEEKGANPYTILDLGEVESTLEGWKTFMIRAAKNGDLDLLMWSELKIEEKYQCILGLNEFKIKIDKFGLFHIERDEDDFYVKEFGECYDDRDDVMNPLPTITFYSNFSVIKEYGHADLIAHGKEENKAKMVEFLRKVLKVARYGEIGKYLKHNLRYR</sequence>
<gene>
    <name evidence="1" type="ORF">LCPAC401_01420</name>
</gene>
<dbReference type="SUPFAM" id="SSF140860">
    <property type="entry name" value="Pseudo ankyrin repeat-like"/>
    <property type="match status" value="1"/>
</dbReference>